<evidence type="ECO:0000259" key="2">
    <source>
        <dbReference type="Pfam" id="PF14020"/>
    </source>
</evidence>
<accession>A0A370G0C0</accession>
<protein>
    <submittedName>
        <fullName evidence="3">Uncharacterized protein DUF4236</fullName>
    </submittedName>
</protein>
<comment type="caution">
    <text evidence="3">The sequence shown here is derived from an EMBL/GenBank/DDBJ whole genome shotgun (WGS) entry which is preliminary data.</text>
</comment>
<dbReference type="Proteomes" id="UP000255326">
    <property type="component" value="Unassembled WGS sequence"/>
</dbReference>
<dbReference type="EMBL" id="QQAY01000030">
    <property type="protein sequence ID" value="RDI36446.1"/>
    <property type="molecule type" value="Genomic_DNA"/>
</dbReference>
<dbReference type="AlphaFoldDB" id="A0A370G0C0"/>
<evidence type="ECO:0000313" key="3">
    <source>
        <dbReference type="EMBL" id="RDI36446.1"/>
    </source>
</evidence>
<gene>
    <name evidence="3" type="ORF">DFR59_1303</name>
</gene>
<reference evidence="3 4" key="1">
    <citation type="submission" date="2018-07" db="EMBL/GenBank/DDBJ databases">
        <title>Genomic Encyclopedia of Type Strains, Phase IV (KMG-IV): sequencing the most valuable type-strain genomes for metagenomic binning, comparative biology and taxonomic classification.</title>
        <authorList>
            <person name="Goeker M."/>
        </authorList>
    </citation>
    <scope>NUCLEOTIDE SEQUENCE [LARGE SCALE GENOMIC DNA]</scope>
    <source>
        <strain evidence="3 4">DSM 25281</strain>
    </source>
</reference>
<dbReference type="InterPro" id="IPR025330">
    <property type="entry name" value="DUF4236"/>
</dbReference>
<proteinExistence type="predicted"/>
<feature type="domain" description="DUF4236" evidence="2">
    <location>
        <begin position="3"/>
        <end position="57"/>
    </location>
</feature>
<sequence>MGLRFRKSFKIAPGVRMNVSSKSVGFSSGVKGLRYSVNSRTGSRVTASIPGTGLSYSTSGGRSRRTPAYNRQREIAARQREQEKLDQIEAASLAVEAYENTIERIHSIHKEADDPVNWIKVRSSSPPYEKDHGEMGPNEKSAVEKFKNYKPSFIGKLFKQEDKERRKLEEAIEAARAEDDEDYRSWERDRLIATKIIEGDIDAYFEVINEFAPLDDLLEFGSGFEFFAEDPKTMEIEFEVNSASVVPKEQLSLTKTGKLSTKAMTKTRYFDIQQDYVCSCILRIARDLFALLPLNTVYIHALDKRVNTATGYEEEAVILSVKIERKTLNKLNFDGIDCSDSMQNFEHNMKFKKTAGFDKVEKLEVSS</sequence>
<dbReference type="Pfam" id="PF14020">
    <property type="entry name" value="DUF4236"/>
    <property type="match status" value="1"/>
</dbReference>
<feature type="region of interest" description="Disordered" evidence="1">
    <location>
        <begin position="44"/>
        <end position="69"/>
    </location>
</feature>
<evidence type="ECO:0000256" key="1">
    <source>
        <dbReference type="SAM" id="MobiDB-lite"/>
    </source>
</evidence>
<dbReference type="RefSeq" id="WP_114747381.1">
    <property type="nucleotide sequence ID" value="NZ_QQAY01000030.1"/>
</dbReference>
<feature type="compositionally biased region" description="Low complexity" evidence="1">
    <location>
        <begin position="51"/>
        <end position="61"/>
    </location>
</feature>
<organism evidence="3 4">
    <name type="scientific">Falsibacillus pallidus</name>
    <dbReference type="NCBI Taxonomy" id="493781"/>
    <lineage>
        <taxon>Bacteria</taxon>
        <taxon>Bacillati</taxon>
        <taxon>Bacillota</taxon>
        <taxon>Bacilli</taxon>
        <taxon>Bacillales</taxon>
        <taxon>Bacillaceae</taxon>
        <taxon>Falsibacillus</taxon>
    </lineage>
</organism>
<evidence type="ECO:0000313" key="4">
    <source>
        <dbReference type="Proteomes" id="UP000255326"/>
    </source>
</evidence>
<dbReference type="OrthoDB" id="983149at2"/>
<name>A0A370G0C0_9BACI</name>
<keyword evidence="4" id="KW-1185">Reference proteome</keyword>